<accession>A0A2D6M1Y0</accession>
<organism evidence="1 2">
    <name type="scientific">Candidatus Iainarchaeum sp</name>
    <dbReference type="NCBI Taxonomy" id="3101447"/>
    <lineage>
        <taxon>Archaea</taxon>
        <taxon>Candidatus Iainarchaeota</taxon>
        <taxon>Candidatus Iainarchaeia</taxon>
        <taxon>Candidatus Iainarchaeales</taxon>
        <taxon>Candidatus Iainarchaeaceae</taxon>
        <taxon>Candidatus Iainarchaeum</taxon>
    </lineage>
</organism>
<evidence type="ECO:0000313" key="1">
    <source>
        <dbReference type="EMBL" id="MAG22448.1"/>
    </source>
</evidence>
<sequence>MPTKTVLHYPRLDTVLMIEGAIKNAKEYSSKAALWKSLPKKVMYQTFCLVLEYLEQSNKILITKDKRIMWIFADNRKLQKLLKESVGI</sequence>
<dbReference type="Proteomes" id="UP000226592">
    <property type="component" value="Unassembled WGS sequence"/>
</dbReference>
<reference evidence="2" key="1">
    <citation type="submission" date="2017-09" db="EMBL/GenBank/DDBJ databases">
        <title>The Reconstruction of 2,631 Draft Metagenome-Assembled Genomes from the Global Oceans.</title>
        <authorList>
            <person name="Tully B.J."/>
            <person name="Graham E.D."/>
            <person name="Heidelberg J.F."/>
        </authorList>
    </citation>
    <scope>NUCLEOTIDE SEQUENCE [LARGE SCALE GENOMIC DNA]</scope>
</reference>
<gene>
    <name evidence="1" type="ORF">CL943_04070</name>
</gene>
<comment type="caution">
    <text evidence="1">The sequence shown here is derived from an EMBL/GenBank/DDBJ whole genome shotgun (WGS) entry which is preliminary data.</text>
</comment>
<name>A0A2D6M1Y0_9ARCH</name>
<evidence type="ECO:0000313" key="2">
    <source>
        <dbReference type="Proteomes" id="UP000226592"/>
    </source>
</evidence>
<dbReference type="EMBL" id="NZBU01000012">
    <property type="protein sequence ID" value="MAG22448.1"/>
    <property type="molecule type" value="Genomic_DNA"/>
</dbReference>
<dbReference type="AlphaFoldDB" id="A0A2D6M1Y0"/>
<protein>
    <submittedName>
        <fullName evidence="1">Uncharacterized protein</fullName>
    </submittedName>
</protein>
<proteinExistence type="predicted"/>